<evidence type="ECO:0000256" key="3">
    <source>
        <dbReference type="ARBA" id="ARBA00023315"/>
    </source>
</evidence>
<dbReference type="PANTHER" id="PTHR10545:SF29">
    <property type="entry name" value="GH14572P-RELATED"/>
    <property type="match status" value="1"/>
</dbReference>
<gene>
    <name evidence="5" type="ORF">Micbo1qcDRAFT_137717</name>
</gene>
<dbReference type="Proteomes" id="UP000070501">
    <property type="component" value="Unassembled WGS sequence"/>
</dbReference>
<dbReference type="InterPro" id="IPR016181">
    <property type="entry name" value="Acyl_CoA_acyltransferase"/>
</dbReference>
<dbReference type="InParanoid" id="A0A136IVT8"/>
<keyword evidence="2 5" id="KW-0808">Transferase</keyword>
<dbReference type="GO" id="GO:0008080">
    <property type="term" value="F:N-acetyltransferase activity"/>
    <property type="evidence" value="ECO:0007669"/>
    <property type="project" value="UniProtKB-ARBA"/>
</dbReference>
<proteinExistence type="inferred from homology"/>
<comment type="similarity">
    <text evidence="1">Belongs to the acetyltransferase family.</text>
</comment>
<reference evidence="6" key="1">
    <citation type="submission" date="2016-02" db="EMBL/GenBank/DDBJ databases">
        <title>Draft genome sequence of Microdochium bolleyi, a fungal endophyte of beachgrass.</title>
        <authorList>
            <consortium name="DOE Joint Genome Institute"/>
            <person name="David A.S."/>
            <person name="May G."/>
            <person name="Haridas S."/>
            <person name="Lim J."/>
            <person name="Wang M."/>
            <person name="Labutti K."/>
            <person name="Lipzen A."/>
            <person name="Barry K."/>
            <person name="Grigoriev I.V."/>
        </authorList>
    </citation>
    <scope>NUCLEOTIDE SEQUENCE [LARGE SCALE GENOMIC DNA]</scope>
    <source>
        <strain evidence="6">J235TASD1</strain>
    </source>
</reference>
<dbReference type="InterPro" id="IPR000182">
    <property type="entry name" value="GNAT_dom"/>
</dbReference>
<dbReference type="PROSITE" id="PS51186">
    <property type="entry name" value="GNAT"/>
    <property type="match status" value="1"/>
</dbReference>
<dbReference type="Pfam" id="PF00583">
    <property type="entry name" value="Acetyltransf_1"/>
    <property type="match status" value="1"/>
</dbReference>
<evidence type="ECO:0000259" key="4">
    <source>
        <dbReference type="PROSITE" id="PS51186"/>
    </source>
</evidence>
<dbReference type="EMBL" id="KQ964256">
    <property type="protein sequence ID" value="KXJ89154.1"/>
    <property type="molecule type" value="Genomic_DNA"/>
</dbReference>
<dbReference type="CDD" id="cd04301">
    <property type="entry name" value="NAT_SF"/>
    <property type="match status" value="1"/>
</dbReference>
<feature type="domain" description="N-acetyltransferase" evidence="4">
    <location>
        <begin position="6"/>
        <end position="181"/>
    </location>
</feature>
<evidence type="ECO:0000313" key="5">
    <source>
        <dbReference type="EMBL" id="KXJ89154.1"/>
    </source>
</evidence>
<accession>A0A136IVT8</accession>
<dbReference type="OrthoDB" id="7305308at2759"/>
<dbReference type="PANTHER" id="PTHR10545">
    <property type="entry name" value="DIAMINE N-ACETYLTRANSFERASE"/>
    <property type="match status" value="1"/>
</dbReference>
<evidence type="ECO:0000313" key="6">
    <source>
        <dbReference type="Proteomes" id="UP000070501"/>
    </source>
</evidence>
<organism evidence="5 6">
    <name type="scientific">Microdochium bolleyi</name>
    <dbReference type="NCBI Taxonomy" id="196109"/>
    <lineage>
        <taxon>Eukaryota</taxon>
        <taxon>Fungi</taxon>
        <taxon>Dikarya</taxon>
        <taxon>Ascomycota</taxon>
        <taxon>Pezizomycotina</taxon>
        <taxon>Sordariomycetes</taxon>
        <taxon>Xylariomycetidae</taxon>
        <taxon>Xylariales</taxon>
        <taxon>Microdochiaceae</taxon>
        <taxon>Microdochium</taxon>
    </lineage>
</organism>
<dbReference type="AlphaFoldDB" id="A0A136IVT8"/>
<dbReference type="Gene3D" id="3.40.630.30">
    <property type="match status" value="1"/>
</dbReference>
<name>A0A136IVT8_9PEZI</name>
<evidence type="ECO:0000256" key="1">
    <source>
        <dbReference type="ARBA" id="ARBA00008694"/>
    </source>
</evidence>
<dbReference type="FunFam" id="3.40.630.30:FF:000064">
    <property type="entry name" value="GNAT family acetyltransferase"/>
    <property type="match status" value="1"/>
</dbReference>
<keyword evidence="6" id="KW-1185">Reference proteome</keyword>
<dbReference type="SUPFAM" id="SSF55729">
    <property type="entry name" value="Acyl-CoA N-acyltransferases (Nat)"/>
    <property type="match status" value="1"/>
</dbReference>
<protein>
    <submittedName>
        <fullName evidence="5">Acyl-CoA N-acyltransferase</fullName>
    </submittedName>
</protein>
<dbReference type="InterPro" id="IPR051016">
    <property type="entry name" value="Diverse_Substrate_AcTransf"/>
</dbReference>
<dbReference type="FunCoup" id="A0A136IVT8">
    <property type="interactions" value="30"/>
</dbReference>
<keyword evidence="3 5" id="KW-0012">Acyltransferase</keyword>
<sequence length="184" mass="20483">MPNAPCTVRHARREDVTAILDMIKELADYEKELSSVEATEQKILDTIAFAGPGVTSSPTDPQTEPITPTRPARCLLLTDTASGKIVGMALYFYSYSTWRACAGIYLEDLYVQQAQRGKGFGKRLLVELARETVAMGGGRLEWRVLDWNEPSIQFYKSIGAEPQNEWIGQRVDRDALTKLAGLLD</sequence>
<evidence type="ECO:0000256" key="2">
    <source>
        <dbReference type="ARBA" id="ARBA00022679"/>
    </source>
</evidence>
<dbReference type="STRING" id="196109.A0A136IVT8"/>